<comment type="caution">
    <text evidence="1">The sequence shown here is derived from an EMBL/GenBank/DDBJ whole genome shotgun (WGS) entry which is preliminary data.</text>
</comment>
<dbReference type="InterPro" id="IPR023214">
    <property type="entry name" value="HAD_sf"/>
</dbReference>
<dbReference type="InterPro" id="IPR050155">
    <property type="entry name" value="HAD-like_hydrolase_sf"/>
</dbReference>
<evidence type="ECO:0000313" key="1">
    <source>
        <dbReference type="EMBL" id="MBK1644714.1"/>
    </source>
</evidence>
<dbReference type="Proteomes" id="UP001138802">
    <property type="component" value="Unassembled WGS sequence"/>
</dbReference>
<dbReference type="EMBL" id="NRSD01000006">
    <property type="protein sequence ID" value="MBK1644714.1"/>
    <property type="molecule type" value="Genomic_DNA"/>
</dbReference>
<dbReference type="AlphaFoldDB" id="A0A9X0WHC0"/>
<dbReference type="GO" id="GO:0008967">
    <property type="term" value="F:phosphoglycolate phosphatase activity"/>
    <property type="evidence" value="ECO:0007669"/>
    <property type="project" value="TreeGrafter"/>
</dbReference>
<dbReference type="GO" id="GO:0006281">
    <property type="term" value="P:DNA repair"/>
    <property type="evidence" value="ECO:0007669"/>
    <property type="project" value="TreeGrafter"/>
</dbReference>
<dbReference type="SFLD" id="SFLDG01129">
    <property type="entry name" value="C1.5:_HAD__Beta-PGM__Phosphata"/>
    <property type="match status" value="1"/>
</dbReference>
<sequence length="255" mass="28835">MNTPRLNAIRSAAGTDGLDNEVERIDWAQIDRVFLDLDGTLLDLHFDNHFWLEHVPLRYAEARGMAPAEATVELRKRYRDIEGTLNWYCIDHWSRELGLDIALLKQEVEHLIAVHPRVIDFLDALAERGKRRVLVTNAHQKALALKLDRTRLGGHFEQIICAHDLGLAKETPGFWSQVATIEPFDRTRTLFIDDNPHVLNAARAFGFRWLLAVAQPDSRGPRHSFTDYGTIGDFGELLPGLLKDAIQSAQVADGS</sequence>
<dbReference type="Gene3D" id="3.40.50.1000">
    <property type="entry name" value="HAD superfamily/HAD-like"/>
    <property type="match status" value="1"/>
</dbReference>
<dbReference type="NCBIfam" id="NF011564">
    <property type="entry name" value="PRK14988.1"/>
    <property type="match status" value="1"/>
</dbReference>
<dbReference type="Pfam" id="PF00702">
    <property type="entry name" value="Hydrolase"/>
    <property type="match status" value="1"/>
</dbReference>
<gene>
    <name evidence="1" type="ORF">CKO25_08650</name>
</gene>
<organism evidence="1 2">
    <name type="scientific">Thiocapsa imhoffii</name>
    <dbReference type="NCBI Taxonomy" id="382777"/>
    <lineage>
        <taxon>Bacteria</taxon>
        <taxon>Pseudomonadati</taxon>
        <taxon>Pseudomonadota</taxon>
        <taxon>Gammaproteobacteria</taxon>
        <taxon>Chromatiales</taxon>
        <taxon>Chromatiaceae</taxon>
        <taxon>Thiocapsa</taxon>
    </lineage>
</organism>
<dbReference type="CDD" id="cd01427">
    <property type="entry name" value="HAD_like"/>
    <property type="match status" value="1"/>
</dbReference>
<keyword evidence="2" id="KW-1185">Reference proteome</keyword>
<dbReference type="PANTHER" id="PTHR43434:SF3">
    <property type="entry name" value="GMP_IMP NUCLEOTIDASE YRFG"/>
    <property type="match status" value="1"/>
</dbReference>
<proteinExistence type="predicted"/>
<dbReference type="GO" id="GO:0005829">
    <property type="term" value="C:cytosol"/>
    <property type="evidence" value="ECO:0007669"/>
    <property type="project" value="TreeGrafter"/>
</dbReference>
<dbReference type="PANTHER" id="PTHR43434">
    <property type="entry name" value="PHOSPHOGLYCOLATE PHOSPHATASE"/>
    <property type="match status" value="1"/>
</dbReference>
<evidence type="ECO:0000313" key="2">
    <source>
        <dbReference type="Proteomes" id="UP001138802"/>
    </source>
</evidence>
<name>A0A9X0WHC0_9GAMM</name>
<dbReference type="SUPFAM" id="SSF56784">
    <property type="entry name" value="HAD-like"/>
    <property type="match status" value="1"/>
</dbReference>
<accession>A0A9X0WHC0</accession>
<dbReference type="InterPro" id="IPR006439">
    <property type="entry name" value="HAD-SF_hydro_IA"/>
</dbReference>
<reference evidence="1 2" key="1">
    <citation type="journal article" date="2020" name="Microorganisms">
        <title>Osmotic Adaptation and Compatible Solute Biosynthesis of Phototrophic Bacteria as Revealed from Genome Analyses.</title>
        <authorList>
            <person name="Imhoff J.F."/>
            <person name="Rahn T."/>
            <person name="Kunzel S."/>
            <person name="Keller A."/>
            <person name="Neulinger S.C."/>
        </authorList>
    </citation>
    <scope>NUCLEOTIDE SEQUENCE [LARGE SCALE GENOMIC DNA]</scope>
    <source>
        <strain evidence="1 2">DSM 21303</strain>
    </source>
</reference>
<dbReference type="SFLD" id="SFLDS00003">
    <property type="entry name" value="Haloacid_Dehalogenase"/>
    <property type="match status" value="1"/>
</dbReference>
<dbReference type="NCBIfam" id="TIGR01509">
    <property type="entry name" value="HAD-SF-IA-v3"/>
    <property type="match status" value="1"/>
</dbReference>
<dbReference type="InterPro" id="IPR036412">
    <property type="entry name" value="HAD-like_sf"/>
</dbReference>
<protein>
    <submittedName>
        <fullName evidence="1">Haloacid dehalogenase</fullName>
    </submittedName>
</protein>